<dbReference type="RefSeq" id="WP_093198444.1">
    <property type="nucleotide sequence ID" value="NZ_FNGS01000002.1"/>
</dbReference>
<evidence type="ECO:0000256" key="5">
    <source>
        <dbReference type="SAM" id="Phobius"/>
    </source>
</evidence>
<keyword evidence="1" id="KW-1003">Cell membrane</keyword>
<accession>A0A1G9KA52</accession>
<organism evidence="7 8">
    <name type="scientific">Siphonobacter aquaeclarae</name>
    <dbReference type="NCBI Taxonomy" id="563176"/>
    <lineage>
        <taxon>Bacteria</taxon>
        <taxon>Pseudomonadati</taxon>
        <taxon>Bacteroidota</taxon>
        <taxon>Cytophagia</taxon>
        <taxon>Cytophagales</taxon>
        <taxon>Cytophagaceae</taxon>
        <taxon>Siphonobacter</taxon>
    </lineage>
</organism>
<feature type="domain" description="VWFA" evidence="6">
    <location>
        <begin position="79"/>
        <end position="279"/>
    </location>
</feature>
<dbReference type="SUPFAM" id="SSF53300">
    <property type="entry name" value="vWA-like"/>
    <property type="match status" value="1"/>
</dbReference>
<evidence type="ECO:0000256" key="4">
    <source>
        <dbReference type="ARBA" id="ARBA00023136"/>
    </source>
</evidence>
<evidence type="ECO:0000313" key="8">
    <source>
        <dbReference type="Proteomes" id="UP000198901"/>
    </source>
</evidence>
<keyword evidence="4 5" id="KW-0472">Membrane</keyword>
<evidence type="ECO:0000256" key="1">
    <source>
        <dbReference type="ARBA" id="ARBA00022475"/>
    </source>
</evidence>
<evidence type="ECO:0000313" key="7">
    <source>
        <dbReference type="EMBL" id="SDL46512.1"/>
    </source>
</evidence>
<dbReference type="EMBL" id="FNGS01000002">
    <property type="protein sequence ID" value="SDL46512.1"/>
    <property type="molecule type" value="Genomic_DNA"/>
</dbReference>
<keyword evidence="2 5" id="KW-0812">Transmembrane</keyword>
<feature type="transmembrane region" description="Helical" evidence="5">
    <location>
        <begin position="296"/>
        <end position="315"/>
    </location>
</feature>
<dbReference type="InterPro" id="IPR002035">
    <property type="entry name" value="VWF_A"/>
</dbReference>
<evidence type="ECO:0000256" key="2">
    <source>
        <dbReference type="ARBA" id="ARBA00022692"/>
    </source>
</evidence>
<dbReference type="PANTHER" id="PTHR22550">
    <property type="entry name" value="SPORE GERMINATION PROTEIN"/>
    <property type="match status" value="1"/>
</dbReference>
<feature type="transmembrane region" description="Helical" evidence="5">
    <location>
        <begin position="12"/>
        <end position="31"/>
    </location>
</feature>
<protein>
    <submittedName>
        <fullName evidence="7">Ca-activated chloride channel family protein</fullName>
    </submittedName>
</protein>
<dbReference type="PROSITE" id="PS50234">
    <property type="entry name" value="VWFA"/>
    <property type="match status" value="1"/>
</dbReference>
<dbReference type="Proteomes" id="UP000198901">
    <property type="component" value="Unassembled WGS sequence"/>
</dbReference>
<gene>
    <name evidence="7" type="ORF">SAMN04488090_0938</name>
</gene>
<sequence length="320" mass="35354">MIFNREWGQTELIFILLFGVLYLAYWVRIFWYAYRLKTSARSAALKFFLRSAALGALVVALLDPSFGEPEKELQAVGKDIFLVVDVSASMDATDVQPSRIQRVKFELNRLIGSFPGDRFGIILFSAGAYLQCPLTFDRHALSIFTESLNTGLLTDQGTALQPALEMALDKQTLAEGRADASKVVVLISDGEDFSTVESRTLRALRRAGIQLFTVGIGTTAGGRIPTGKGYLHDAAGEVVTTALQPENLQRIAASVGGEYFEVNATRNDFPALTQRIQKVAGRRIDQRKSAITSNKYYYFLILALVLISLDVLTTVRTLRL</sequence>
<dbReference type="Gene3D" id="3.40.50.410">
    <property type="entry name" value="von Willebrand factor, type A domain"/>
    <property type="match status" value="1"/>
</dbReference>
<dbReference type="InterPro" id="IPR036465">
    <property type="entry name" value="vWFA_dom_sf"/>
</dbReference>
<keyword evidence="8" id="KW-1185">Reference proteome</keyword>
<evidence type="ECO:0000256" key="3">
    <source>
        <dbReference type="ARBA" id="ARBA00022989"/>
    </source>
</evidence>
<dbReference type="OrthoDB" id="6206554at2"/>
<proteinExistence type="predicted"/>
<dbReference type="SMART" id="SM00327">
    <property type="entry name" value="VWA"/>
    <property type="match status" value="1"/>
</dbReference>
<evidence type="ECO:0000259" key="6">
    <source>
        <dbReference type="PROSITE" id="PS50234"/>
    </source>
</evidence>
<name>A0A1G9KA52_9BACT</name>
<dbReference type="STRING" id="563176.SAMN04488090_0938"/>
<dbReference type="PANTHER" id="PTHR22550:SF5">
    <property type="entry name" value="LEUCINE ZIPPER PROTEIN 4"/>
    <property type="match status" value="1"/>
</dbReference>
<keyword evidence="3 5" id="KW-1133">Transmembrane helix</keyword>
<dbReference type="Pfam" id="PF13519">
    <property type="entry name" value="VWA_2"/>
    <property type="match status" value="1"/>
</dbReference>
<dbReference type="InterPro" id="IPR050768">
    <property type="entry name" value="UPF0353/GerABKA_families"/>
</dbReference>
<dbReference type="AlphaFoldDB" id="A0A1G9KA52"/>
<reference evidence="7 8" key="1">
    <citation type="submission" date="2016-10" db="EMBL/GenBank/DDBJ databases">
        <authorList>
            <person name="de Groot N.N."/>
        </authorList>
    </citation>
    <scope>NUCLEOTIDE SEQUENCE [LARGE SCALE GENOMIC DNA]</scope>
    <source>
        <strain evidence="7 8">DSM 21668</strain>
    </source>
</reference>